<dbReference type="Proteomes" id="UP000317648">
    <property type="component" value="Chromosome"/>
</dbReference>
<evidence type="ECO:0000313" key="1">
    <source>
        <dbReference type="EMBL" id="QDU94829.1"/>
    </source>
</evidence>
<protein>
    <recommendedName>
        <fullName evidence="3">SAM-dependent methyltransferase</fullName>
    </recommendedName>
</protein>
<name>A0A518DSL8_9BACT</name>
<organism evidence="1 2">
    <name type="scientific">Lignipirellula cremea</name>
    <dbReference type="NCBI Taxonomy" id="2528010"/>
    <lineage>
        <taxon>Bacteria</taxon>
        <taxon>Pseudomonadati</taxon>
        <taxon>Planctomycetota</taxon>
        <taxon>Planctomycetia</taxon>
        <taxon>Pirellulales</taxon>
        <taxon>Pirellulaceae</taxon>
        <taxon>Lignipirellula</taxon>
    </lineage>
</organism>
<dbReference type="AlphaFoldDB" id="A0A518DSL8"/>
<dbReference type="Gene3D" id="3.40.50.150">
    <property type="entry name" value="Vaccinia Virus protein VP39"/>
    <property type="match status" value="1"/>
</dbReference>
<evidence type="ECO:0008006" key="3">
    <source>
        <dbReference type="Google" id="ProtNLM"/>
    </source>
</evidence>
<dbReference type="KEGG" id="lcre:Pla8534_26370"/>
<dbReference type="RefSeq" id="WP_197443242.1">
    <property type="nucleotide sequence ID" value="NZ_CP036433.1"/>
</dbReference>
<proteinExistence type="predicted"/>
<gene>
    <name evidence="1" type="ORF">Pla8534_26370</name>
</gene>
<reference evidence="1 2" key="1">
    <citation type="submission" date="2019-02" db="EMBL/GenBank/DDBJ databases">
        <title>Deep-cultivation of Planctomycetes and their phenomic and genomic characterization uncovers novel biology.</title>
        <authorList>
            <person name="Wiegand S."/>
            <person name="Jogler M."/>
            <person name="Boedeker C."/>
            <person name="Pinto D."/>
            <person name="Vollmers J."/>
            <person name="Rivas-Marin E."/>
            <person name="Kohn T."/>
            <person name="Peeters S.H."/>
            <person name="Heuer A."/>
            <person name="Rast P."/>
            <person name="Oberbeckmann S."/>
            <person name="Bunk B."/>
            <person name="Jeske O."/>
            <person name="Meyerdierks A."/>
            <person name="Storesund J.E."/>
            <person name="Kallscheuer N."/>
            <person name="Luecker S."/>
            <person name="Lage O.M."/>
            <person name="Pohl T."/>
            <person name="Merkel B.J."/>
            <person name="Hornburger P."/>
            <person name="Mueller R.-W."/>
            <person name="Bruemmer F."/>
            <person name="Labrenz M."/>
            <person name="Spormann A.M."/>
            <person name="Op den Camp H."/>
            <person name="Overmann J."/>
            <person name="Amann R."/>
            <person name="Jetten M.S.M."/>
            <person name="Mascher T."/>
            <person name="Medema M.H."/>
            <person name="Devos D.P."/>
            <person name="Kaster A.-K."/>
            <person name="Ovreas L."/>
            <person name="Rohde M."/>
            <person name="Galperin M.Y."/>
            <person name="Jogler C."/>
        </authorList>
    </citation>
    <scope>NUCLEOTIDE SEQUENCE [LARGE SCALE GENOMIC DNA]</scope>
    <source>
        <strain evidence="1 2">Pla85_3_4</strain>
    </source>
</reference>
<sequence length="474" mass="53679">MKVLSTLQLPMASHPASFRDPAGFVYRGSGGCLLRQVNSGYESDFQHLMDSGLYDDLTSAGLLVAHEEVGLDLRSDERAAFVIRPEMAPFVSYPYEWAFSALKDAALLTLEIQRQALHKGMTLKDASAYNVQFFGGRPRFIDTLSLETYQSERPWAAYGQFCRHFVAPLALMSSTDISLGRLMALHLDGVPLDLASKLLPGRTWLSLSNLLHIHWHAKSIRKHAETKGPAVRPRTVRLSLKRQLMLIEGLRGYIEGLSWKPANTEWGDYYQNHSYTEESQQQKLAIVSDFLDQVQPQSVWDFGANTGMFSRLASERGAYTTAFDVDPACVEINYRRARKEQTRNLLPLWLDLTNPSPAIGWRHAERDSLLGRGPCDAVLALALVHHLAITNNTPFDNIAEFFASCSDRLLIEWVPKSDPQTQRLLRSRPDIFESYTQEQFEMAMVRWFDMVEQRAVGSSGRVLYSLRRRFSAGD</sequence>
<keyword evidence="2" id="KW-1185">Reference proteome</keyword>
<accession>A0A518DSL8</accession>
<dbReference type="SUPFAM" id="SSF53335">
    <property type="entry name" value="S-adenosyl-L-methionine-dependent methyltransferases"/>
    <property type="match status" value="1"/>
</dbReference>
<evidence type="ECO:0000313" key="2">
    <source>
        <dbReference type="Proteomes" id="UP000317648"/>
    </source>
</evidence>
<dbReference type="InterPro" id="IPR029063">
    <property type="entry name" value="SAM-dependent_MTases_sf"/>
</dbReference>
<dbReference type="EMBL" id="CP036433">
    <property type="protein sequence ID" value="QDU94829.1"/>
    <property type="molecule type" value="Genomic_DNA"/>
</dbReference>